<evidence type="ECO:0000313" key="2">
    <source>
        <dbReference type="Proteomes" id="UP000229340"/>
    </source>
</evidence>
<dbReference type="AlphaFoldDB" id="A0A2D2LT90"/>
<dbReference type="EMBL" id="CP024443">
    <property type="protein sequence ID" value="ATR78241.1"/>
    <property type="molecule type" value="Genomic_DNA"/>
</dbReference>
<protein>
    <submittedName>
        <fullName evidence="1">Uncharacterized protein</fullName>
    </submittedName>
</protein>
<accession>A0A2D2LT90</accession>
<reference evidence="2" key="1">
    <citation type="submission" date="2017-11" db="EMBL/GenBank/DDBJ databases">
        <title>Complete genome sequence of Moraxella osloensis NP7 isolated from human skin.</title>
        <authorList>
            <person name="Lee K."/>
            <person name="Lim J.Y."/>
            <person name="Hwang I."/>
        </authorList>
    </citation>
    <scope>NUCLEOTIDE SEQUENCE [LARGE SCALE GENOMIC DNA]</scope>
    <source>
        <strain evidence="2">NP7</strain>
    </source>
</reference>
<proteinExistence type="predicted"/>
<sequence length="72" mass="8465">MDFSLYKLLLWLKFSNITTWQSQISECYIDNTNLMSLATQLFRLLAFWAPSFLGYSRLLFFNHQTSLSMGLS</sequence>
<gene>
    <name evidence="1" type="ORF">NP7_02535</name>
</gene>
<evidence type="ECO:0000313" key="1">
    <source>
        <dbReference type="EMBL" id="ATR78241.1"/>
    </source>
</evidence>
<dbReference type="Proteomes" id="UP000229340">
    <property type="component" value="Chromosome"/>
</dbReference>
<organism evidence="1 2">
    <name type="scientific">Faucicola osloensis</name>
    <name type="common">Moraxella osloensis</name>
    <dbReference type="NCBI Taxonomy" id="34062"/>
    <lineage>
        <taxon>Bacteria</taxon>
        <taxon>Pseudomonadati</taxon>
        <taxon>Pseudomonadota</taxon>
        <taxon>Gammaproteobacteria</taxon>
        <taxon>Moraxellales</taxon>
        <taxon>Moraxellaceae</taxon>
        <taxon>Faucicola</taxon>
    </lineage>
</organism>
<name>A0A2D2LT90_FAUOS</name>